<evidence type="ECO:0000256" key="5">
    <source>
        <dbReference type="ARBA" id="ARBA00023186"/>
    </source>
</evidence>
<reference evidence="9" key="1">
    <citation type="journal article" date="2019" name="Int. J. Syst. Evol. Microbiol.">
        <title>The Global Catalogue of Microorganisms (GCM) 10K type strain sequencing project: providing services to taxonomists for standard genome sequencing and annotation.</title>
        <authorList>
            <consortium name="The Broad Institute Genomics Platform"/>
            <consortium name="The Broad Institute Genome Sequencing Center for Infectious Disease"/>
            <person name="Wu L."/>
            <person name="Ma J."/>
        </authorList>
    </citation>
    <scope>NUCLEOTIDE SEQUENCE [LARGE SCALE GENOMIC DNA]</scope>
    <source>
        <strain evidence="9">JCM 18410</strain>
    </source>
</reference>
<evidence type="ECO:0000259" key="7">
    <source>
        <dbReference type="Pfam" id="PF02492"/>
    </source>
</evidence>
<dbReference type="InterPro" id="IPR004400">
    <property type="entry name" value="UreG"/>
</dbReference>
<organism evidence="8 9">
    <name type="scientific">Streptomyces similanensis</name>
    <dbReference type="NCBI Taxonomy" id="1274988"/>
    <lineage>
        <taxon>Bacteria</taxon>
        <taxon>Bacillati</taxon>
        <taxon>Actinomycetota</taxon>
        <taxon>Actinomycetes</taxon>
        <taxon>Kitasatosporales</taxon>
        <taxon>Streptomycetaceae</taxon>
        <taxon>Streptomyces</taxon>
    </lineage>
</organism>
<dbReference type="InterPro" id="IPR027417">
    <property type="entry name" value="P-loop_NTPase"/>
</dbReference>
<gene>
    <name evidence="8" type="primary">ureG_1</name>
    <name evidence="6" type="synonym">ureG</name>
    <name evidence="8" type="ORF">GCM10023336_53000</name>
</gene>
<comment type="subunit">
    <text evidence="6">Homodimer. UreD, UreF and UreG form a complex that acts as a GTP-hydrolysis-dependent molecular chaperone, activating the urease apoprotein by helping to assemble the nickel containing metallocenter of UreC. The UreE protein probably delivers the nickel.</text>
</comment>
<comment type="similarity">
    <text evidence="1 6">Belongs to the SIMIBI class G3E GTPase family. UreG subfamily.</text>
</comment>
<dbReference type="PIRSF" id="PIRSF005624">
    <property type="entry name" value="Ni-bind_GTPase"/>
    <property type="match status" value="1"/>
</dbReference>
<comment type="caution">
    <text evidence="8">The sequence shown here is derived from an EMBL/GenBank/DDBJ whole genome shotgun (WGS) entry which is preliminary data.</text>
</comment>
<name>A0ABP9L138_9ACTN</name>
<dbReference type="HAMAP" id="MF_01389">
    <property type="entry name" value="UreG"/>
    <property type="match status" value="1"/>
</dbReference>
<dbReference type="EMBL" id="BAABKC010000084">
    <property type="protein sequence ID" value="GAA5069202.1"/>
    <property type="molecule type" value="Genomic_DNA"/>
</dbReference>
<evidence type="ECO:0000256" key="2">
    <source>
        <dbReference type="ARBA" id="ARBA00022741"/>
    </source>
</evidence>
<feature type="binding site" evidence="6">
    <location>
        <begin position="33"/>
        <end position="40"/>
    </location>
    <ligand>
        <name>GTP</name>
        <dbReference type="ChEBI" id="CHEBI:37565"/>
    </ligand>
</feature>
<dbReference type="PANTHER" id="PTHR31715">
    <property type="entry name" value="UREASE ACCESSORY PROTEIN G"/>
    <property type="match status" value="1"/>
</dbReference>
<dbReference type="PANTHER" id="PTHR31715:SF0">
    <property type="entry name" value="UREASE ACCESSORY PROTEIN G"/>
    <property type="match status" value="1"/>
</dbReference>
<dbReference type="NCBIfam" id="TIGR00101">
    <property type="entry name" value="ureG"/>
    <property type="match status" value="1"/>
</dbReference>
<keyword evidence="9" id="KW-1185">Reference proteome</keyword>
<keyword evidence="6" id="KW-0963">Cytoplasm</keyword>
<dbReference type="SUPFAM" id="SSF52540">
    <property type="entry name" value="P-loop containing nucleoside triphosphate hydrolases"/>
    <property type="match status" value="1"/>
</dbReference>
<evidence type="ECO:0000256" key="6">
    <source>
        <dbReference type="HAMAP-Rule" id="MF_01389"/>
    </source>
</evidence>
<dbReference type="Gene3D" id="3.40.50.300">
    <property type="entry name" value="P-loop containing nucleotide triphosphate hydrolases"/>
    <property type="match status" value="1"/>
</dbReference>
<keyword evidence="5 6" id="KW-0143">Chaperone</keyword>
<keyword evidence="3 6" id="KW-0996">Nickel insertion</keyword>
<protein>
    <recommendedName>
        <fullName evidence="6">Urease accessory protein UreG</fullName>
    </recommendedName>
</protein>
<comment type="subcellular location">
    <subcellularLocation>
        <location evidence="6">Cytoplasm</location>
    </subcellularLocation>
</comment>
<evidence type="ECO:0000256" key="3">
    <source>
        <dbReference type="ARBA" id="ARBA00022988"/>
    </source>
</evidence>
<evidence type="ECO:0000313" key="8">
    <source>
        <dbReference type="EMBL" id="GAA5069202.1"/>
    </source>
</evidence>
<dbReference type="Proteomes" id="UP001500124">
    <property type="component" value="Unassembled WGS sequence"/>
</dbReference>
<keyword evidence="4 6" id="KW-0342">GTP-binding</keyword>
<evidence type="ECO:0000256" key="1">
    <source>
        <dbReference type="ARBA" id="ARBA00005732"/>
    </source>
</evidence>
<proteinExistence type="inferred from homology"/>
<feature type="domain" description="CobW/HypB/UreG nucleotide-binding" evidence="7">
    <location>
        <begin position="29"/>
        <end position="199"/>
    </location>
</feature>
<comment type="function">
    <text evidence="6">Facilitates the functional incorporation of the urease nickel metallocenter. This process requires GTP hydrolysis, probably effectuated by UreG.</text>
</comment>
<dbReference type="InterPro" id="IPR003495">
    <property type="entry name" value="CobW/HypB/UreG_nucleotide-bd"/>
</dbReference>
<accession>A0ABP9L138</accession>
<evidence type="ECO:0000313" key="9">
    <source>
        <dbReference type="Proteomes" id="UP001500124"/>
    </source>
</evidence>
<evidence type="ECO:0000256" key="4">
    <source>
        <dbReference type="ARBA" id="ARBA00023134"/>
    </source>
</evidence>
<dbReference type="Pfam" id="PF02492">
    <property type="entry name" value="cobW"/>
    <property type="match status" value="1"/>
</dbReference>
<sequence>MHLDHSHPATPAVSADAHRPDGTRRAIRIGLGGPVGSGKTATVAALCRALRDELSLAVVTNDIYTREDAEFLLREAVLPPERITAVETGACPHTAIRDDISANLEAVEDLEDAVGPLDLILLESGGDNLTATFSKGLVDAQVFVIDVAGGDDIPRKGGPGVTTADLLVVNKTDLAPYVGSDLARMAADAKAARGELPVVLQSLRGEAGVADVADWVRARLAAWTARA</sequence>
<keyword evidence="2 6" id="KW-0547">Nucleotide-binding</keyword>
<dbReference type="RefSeq" id="WP_345670583.1">
    <property type="nucleotide sequence ID" value="NZ_BAABKC010000084.1"/>
</dbReference>